<protein>
    <submittedName>
        <fullName evidence="2">Uncharacterized protein</fullName>
    </submittedName>
</protein>
<dbReference type="Proteomes" id="UP000824219">
    <property type="component" value="Linkage Group LG13"/>
</dbReference>
<name>A0A9D3NMX8_9TELE</name>
<keyword evidence="3" id="KW-1185">Reference proteome</keyword>
<sequence>MAQMKSNLESRNCKGWATCFALSLTCLRESSGSNSARSRDVSSALNDARQKGARLLTPSSLSAPPAAGHPASTAPRATRRAR</sequence>
<evidence type="ECO:0000313" key="3">
    <source>
        <dbReference type="Proteomes" id="UP000824219"/>
    </source>
</evidence>
<reference evidence="2 3" key="1">
    <citation type="submission" date="2021-06" db="EMBL/GenBank/DDBJ databases">
        <title>Chromosome-level genome assembly of the red-tail catfish (Hemibagrus wyckioides).</title>
        <authorList>
            <person name="Shao F."/>
        </authorList>
    </citation>
    <scope>NUCLEOTIDE SEQUENCE [LARGE SCALE GENOMIC DNA]</scope>
    <source>
        <strain evidence="2">EC202008001</strain>
        <tissue evidence="2">Blood</tissue>
    </source>
</reference>
<evidence type="ECO:0000313" key="2">
    <source>
        <dbReference type="EMBL" id="KAG7325269.1"/>
    </source>
</evidence>
<dbReference type="EMBL" id="JAHKSW010000013">
    <property type="protein sequence ID" value="KAG7325269.1"/>
    <property type="molecule type" value="Genomic_DNA"/>
</dbReference>
<accession>A0A9D3NMX8</accession>
<proteinExistence type="predicted"/>
<organism evidence="2 3">
    <name type="scientific">Hemibagrus wyckioides</name>
    <dbReference type="NCBI Taxonomy" id="337641"/>
    <lineage>
        <taxon>Eukaryota</taxon>
        <taxon>Metazoa</taxon>
        <taxon>Chordata</taxon>
        <taxon>Craniata</taxon>
        <taxon>Vertebrata</taxon>
        <taxon>Euteleostomi</taxon>
        <taxon>Actinopterygii</taxon>
        <taxon>Neopterygii</taxon>
        <taxon>Teleostei</taxon>
        <taxon>Ostariophysi</taxon>
        <taxon>Siluriformes</taxon>
        <taxon>Bagridae</taxon>
        <taxon>Hemibagrus</taxon>
    </lineage>
</organism>
<feature type="compositionally biased region" description="Polar residues" evidence="1">
    <location>
        <begin position="30"/>
        <end position="45"/>
    </location>
</feature>
<evidence type="ECO:0000256" key="1">
    <source>
        <dbReference type="SAM" id="MobiDB-lite"/>
    </source>
</evidence>
<dbReference type="AlphaFoldDB" id="A0A9D3NMX8"/>
<feature type="region of interest" description="Disordered" evidence="1">
    <location>
        <begin position="30"/>
        <end position="82"/>
    </location>
</feature>
<comment type="caution">
    <text evidence="2">The sequence shown here is derived from an EMBL/GenBank/DDBJ whole genome shotgun (WGS) entry which is preliminary data.</text>
</comment>
<gene>
    <name evidence="2" type="ORF">KOW79_011585</name>
</gene>